<dbReference type="EMBL" id="CP163432">
    <property type="protein sequence ID" value="XDQ16086.1"/>
    <property type="molecule type" value="Genomic_DNA"/>
</dbReference>
<reference evidence="1" key="1">
    <citation type="submission" date="2024-07" db="EMBL/GenBank/DDBJ databases">
        <authorList>
            <person name="Yu S.T."/>
        </authorList>
    </citation>
    <scope>NUCLEOTIDE SEQUENCE</scope>
    <source>
        <strain evidence="1">R11</strain>
    </source>
</reference>
<dbReference type="InterPro" id="IPR029063">
    <property type="entry name" value="SAM-dependent_MTases_sf"/>
</dbReference>
<evidence type="ECO:0000313" key="1">
    <source>
        <dbReference type="EMBL" id="XDQ16086.1"/>
    </source>
</evidence>
<organism evidence="1">
    <name type="scientific">Streptomyces sp. R11</name>
    <dbReference type="NCBI Taxonomy" id="3238625"/>
    <lineage>
        <taxon>Bacteria</taxon>
        <taxon>Bacillati</taxon>
        <taxon>Actinomycetota</taxon>
        <taxon>Actinomycetes</taxon>
        <taxon>Kitasatosporales</taxon>
        <taxon>Streptomycetaceae</taxon>
        <taxon>Streptomyces</taxon>
    </lineage>
</organism>
<dbReference type="AlphaFoldDB" id="A0AB39NF28"/>
<protein>
    <submittedName>
        <fullName evidence="1">Protein-L-isoaspartate(D-aspartate) O-methyltransferase</fullName>
    </submittedName>
</protein>
<dbReference type="CDD" id="cd02440">
    <property type="entry name" value="AdoMet_MTases"/>
    <property type="match status" value="1"/>
</dbReference>
<sequence length="379" mass="41694">MNWVQHAKRLADEVARPESRWHSAVAAVPRHKFVPRWWESTGDGIWVLRDGHSDPEAWLEAAYANQTLVTRVDACHADRTLPEDAGIAISGTPTSSSTLPGLVVQMYRHAMIADDSTVLVTTGTGYGTALACARLGGDQVTSIDVDTVLVNMAKDRLALHGYRPQMAVCDITRELPGTFDRIVATVSVRPVPASWLSALEPGGRLVTTIAGTGLILTADKTKDGGATGRIEWDRAGFMATRHSGDYDHQADEVWPQAKEADGEEVTTSRYPLLYPPDSWDVMSMLALYEPGVIYRRQQHGDERTVWLLHPDGSWARATATGFLDSPTVHQGGTRRLWTTLERIRNRLNREGSLPAYGARVTITPDGVTTLKRGSWTFTL</sequence>
<accession>A0AB39NF28</accession>
<dbReference type="SUPFAM" id="SSF53335">
    <property type="entry name" value="S-adenosyl-L-methionine-dependent methyltransferases"/>
    <property type="match status" value="1"/>
</dbReference>
<dbReference type="RefSeq" id="WP_369276009.1">
    <property type="nucleotide sequence ID" value="NZ_CP163432.1"/>
</dbReference>
<gene>
    <name evidence="1" type="ORF">AB5J55_44285</name>
</gene>
<dbReference type="Pfam" id="PF01135">
    <property type="entry name" value="PCMT"/>
    <property type="match status" value="1"/>
</dbReference>
<name>A0AB39NF28_9ACTN</name>
<dbReference type="Gene3D" id="3.40.50.150">
    <property type="entry name" value="Vaccinia Virus protein VP39"/>
    <property type="match status" value="1"/>
</dbReference>
<proteinExistence type="predicted"/>